<keyword evidence="8 13" id="KW-0547">Nucleotide-binding</keyword>
<dbReference type="GO" id="GO:0009029">
    <property type="term" value="F:lipid-A 4'-kinase activity"/>
    <property type="evidence" value="ECO:0007669"/>
    <property type="project" value="UniProtKB-UniRule"/>
</dbReference>
<protein>
    <recommendedName>
        <fullName evidence="4 13">Tetraacyldisaccharide 4'-kinase</fullName>
        <ecNumber evidence="3 13">2.7.1.130</ecNumber>
    </recommendedName>
    <alternativeName>
        <fullName evidence="12 13">Lipid A 4'-kinase</fullName>
    </alternativeName>
</protein>
<comment type="pathway">
    <text evidence="2 13">Glycolipid biosynthesis; lipid IV(A) biosynthesis; lipid IV(A) from (3R)-3-hydroxytetradecanoyl-[acyl-carrier-protein] and UDP-N-acetyl-alpha-D-glucosamine: step 6/6.</text>
</comment>
<keyword evidence="15" id="KW-1185">Reference proteome</keyword>
<organism evidence="14 15">
    <name type="scientific">Methylocystis heyeri</name>
    <dbReference type="NCBI Taxonomy" id="391905"/>
    <lineage>
        <taxon>Bacteria</taxon>
        <taxon>Pseudomonadati</taxon>
        <taxon>Pseudomonadota</taxon>
        <taxon>Alphaproteobacteria</taxon>
        <taxon>Hyphomicrobiales</taxon>
        <taxon>Methylocystaceae</taxon>
        <taxon>Methylocystis</taxon>
    </lineage>
</organism>
<evidence type="ECO:0000256" key="5">
    <source>
        <dbReference type="ARBA" id="ARBA00022516"/>
    </source>
</evidence>
<keyword evidence="6 13" id="KW-0441">Lipid A biosynthesis</keyword>
<comment type="catalytic activity">
    <reaction evidence="13">
        <text>a lipid A disaccharide + ATP = a lipid IVA + ADP + H(+)</text>
        <dbReference type="Rhea" id="RHEA:67840"/>
        <dbReference type="ChEBI" id="CHEBI:15378"/>
        <dbReference type="ChEBI" id="CHEBI:30616"/>
        <dbReference type="ChEBI" id="CHEBI:176343"/>
        <dbReference type="ChEBI" id="CHEBI:176425"/>
        <dbReference type="ChEBI" id="CHEBI:456216"/>
        <dbReference type="EC" id="2.7.1.130"/>
    </reaction>
</comment>
<dbReference type="PANTHER" id="PTHR42724:SF1">
    <property type="entry name" value="TETRAACYLDISACCHARIDE 4'-KINASE, MITOCHONDRIAL-RELATED"/>
    <property type="match status" value="1"/>
</dbReference>
<dbReference type="AlphaFoldDB" id="A0A6B8KK88"/>
<evidence type="ECO:0000256" key="4">
    <source>
        <dbReference type="ARBA" id="ARBA00016436"/>
    </source>
</evidence>
<keyword evidence="10 13" id="KW-0067">ATP-binding</keyword>
<evidence type="ECO:0000313" key="15">
    <source>
        <dbReference type="Proteomes" id="UP000309061"/>
    </source>
</evidence>
<evidence type="ECO:0000256" key="8">
    <source>
        <dbReference type="ARBA" id="ARBA00022741"/>
    </source>
</evidence>
<dbReference type="RefSeq" id="WP_136498034.1">
    <property type="nucleotide sequence ID" value="NZ_CP046052.1"/>
</dbReference>
<evidence type="ECO:0000256" key="3">
    <source>
        <dbReference type="ARBA" id="ARBA00012071"/>
    </source>
</evidence>
<proteinExistence type="inferred from homology"/>
<dbReference type="GO" id="GO:0009244">
    <property type="term" value="P:lipopolysaccharide core region biosynthetic process"/>
    <property type="evidence" value="ECO:0007669"/>
    <property type="project" value="TreeGrafter"/>
</dbReference>
<dbReference type="Pfam" id="PF02606">
    <property type="entry name" value="LpxK"/>
    <property type="match status" value="1"/>
</dbReference>
<name>A0A6B8KK88_9HYPH</name>
<dbReference type="EC" id="2.7.1.130" evidence="3 13"/>
<evidence type="ECO:0000256" key="10">
    <source>
        <dbReference type="ARBA" id="ARBA00022840"/>
    </source>
</evidence>
<dbReference type="UniPathway" id="UPA00359">
    <property type="reaction ID" value="UER00482"/>
</dbReference>
<evidence type="ECO:0000313" key="14">
    <source>
        <dbReference type="EMBL" id="QGM47013.1"/>
    </source>
</evidence>
<accession>A0A6B8KK88</accession>
<evidence type="ECO:0000256" key="7">
    <source>
        <dbReference type="ARBA" id="ARBA00022679"/>
    </source>
</evidence>
<comment type="similarity">
    <text evidence="13">Belongs to the LpxK family.</text>
</comment>
<dbReference type="Proteomes" id="UP000309061">
    <property type="component" value="Chromosome"/>
</dbReference>
<sequence length="332" mass="34685">MRAPDFWGAPAGLRAFALSPLAALYAAAARARLARPAPRADLPVISIGGLTLGGDGKTPTALALTAMLKQLGERPFLSTRGYGRRRSAEGEPFVVDPARHDALTAGDEALLLARAAPTIVGADRIAAARLAAGLEASVLVLDDGLHSRRLDPDLSLLVVDAEYGAGNGFCPPAGPLRAPLAAQLARADALLLIGDGPAPGFGLDRRVMRARLEVDPQAAARLSGRSVFAFAGVGRPEKFKRTLERAGASVAGVRWFPDHHFYDAAELAGLALTAQKLGASPVTTEKDLARIEATAAFEAVAATLKFKEPDRVKDMLAEVLARARAGRGSRGE</sequence>
<dbReference type="GO" id="GO:0005524">
    <property type="term" value="F:ATP binding"/>
    <property type="evidence" value="ECO:0007669"/>
    <property type="project" value="UniProtKB-UniRule"/>
</dbReference>
<dbReference type="GO" id="GO:0005886">
    <property type="term" value="C:plasma membrane"/>
    <property type="evidence" value="ECO:0007669"/>
    <property type="project" value="TreeGrafter"/>
</dbReference>
<evidence type="ECO:0000256" key="6">
    <source>
        <dbReference type="ARBA" id="ARBA00022556"/>
    </source>
</evidence>
<keyword evidence="9 13" id="KW-0418">Kinase</keyword>
<dbReference type="OrthoDB" id="9766423at2"/>
<keyword evidence="5 13" id="KW-0444">Lipid biosynthesis</keyword>
<evidence type="ECO:0000256" key="1">
    <source>
        <dbReference type="ARBA" id="ARBA00002274"/>
    </source>
</evidence>
<gene>
    <name evidence="13 14" type="primary">lpxK</name>
    <name evidence="14" type="ORF">H2LOC_015690</name>
</gene>
<dbReference type="HAMAP" id="MF_00409">
    <property type="entry name" value="LpxK"/>
    <property type="match status" value="1"/>
</dbReference>
<evidence type="ECO:0000256" key="11">
    <source>
        <dbReference type="ARBA" id="ARBA00023098"/>
    </source>
</evidence>
<keyword evidence="7 13" id="KW-0808">Transferase</keyword>
<evidence type="ECO:0000256" key="13">
    <source>
        <dbReference type="HAMAP-Rule" id="MF_00409"/>
    </source>
</evidence>
<dbReference type="InterPro" id="IPR003758">
    <property type="entry name" value="LpxK"/>
</dbReference>
<dbReference type="GO" id="GO:0009245">
    <property type="term" value="P:lipid A biosynthetic process"/>
    <property type="evidence" value="ECO:0007669"/>
    <property type="project" value="UniProtKB-UniRule"/>
</dbReference>
<dbReference type="PANTHER" id="PTHR42724">
    <property type="entry name" value="TETRAACYLDISACCHARIDE 4'-KINASE"/>
    <property type="match status" value="1"/>
</dbReference>
<evidence type="ECO:0000256" key="12">
    <source>
        <dbReference type="ARBA" id="ARBA00029757"/>
    </source>
</evidence>
<comment type="function">
    <text evidence="1 13">Transfers the gamma-phosphate of ATP to the 4'-position of a tetraacyldisaccharide 1-phosphate intermediate (termed DS-1-P) to form tetraacyldisaccharide 1,4'-bis-phosphate (lipid IVA).</text>
</comment>
<keyword evidence="11 13" id="KW-0443">Lipid metabolism</keyword>
<feature type="binding site" evidence="13">
    <location>
        <begin position="51"/>
        <end position="58"/>
    </location>
    <ligand>
        <name>ATP</name>
        <dbReference type="ChEBI" id="CHEBI:30616"/>
    </ligand>
</feature>
<evidence type="ECO:0000256" key="2">
    <source>
        <dbReference type="ARBA" id="ARBA00004870"/>
    </source>
</evidence>
<reference evidence="14 15" key="1">
    <citation type="submission" date="2019-11" db="EMBL/GenBank/DDBJ databases">
        <title>The genome sequence of Methylocystis heyeri.</title>
        <authorList>
            <person name="Oshkin I.Y."/>
            <person name="Miroshnikov K."/>
            <person name="Dedysh S.N."/>
        </authorList>
    </citation>
    <scope>NUCLEOTIDE SEQUENCE [LARGE SCALE GENOMIC DNA]</scope>
    <source>
        <strain evidence="14 15">H2</strain>
    </source>
</reference>
<evidence type="ECO:0000256" key="9">
    <source>
        <dbReference type="ARBA" id="ARBA00022777"/>
    </source>
</evidence>
<dbReference type="KEGG" id="mhey:H2LOC_015690"/>
<dbReference type="NCBIfam" id="TIGR00682">
    <property type="entry name" value="lpxK"/>
    <property type="match status" value="1"/>
</dbReference>
<dbReference type="EMBL" id="CP046052">
    <property type="protein sequence ID" value="QGM47013.1"/>
    <property type="molecule type" value="Genomic_DNA"/>
</dbReference>